<gene>
    <name evidence="3" type="ORF">SDC9_171146</name>
</gene>
<comment type="caution">
    <text evidence="3">The sequence shown here is derived from an EMBL/GenBank/DDBJ whole genome shotgun (WGS) entry which is preliminary data.</text>
</comment>
<dbReference type="Gene3D" id="1.10.260.40">
    <property type="entry name" value="lambda repressor-like DNA-binding domains"/>
    <property type="match status" value="1"/>
</dbReference>
<organism evidence="3">
    <name type="scientific">bioreactor metagenome</name>
    <dbReference type="NCBI Taxonomy" id="1076179"/>
    <lineage>
        <taxon>unclassified sequences</taxon>
        <taxon>metagenomes</taxon>
        <taxon>ecological metagenomes</taxon>
    </lineage>
</organism>
<dbReference type="PROSITE" id="PS50943">
    <property type="entry name" value="HTH_CROC1"/>
    <property type="match status" value="1"/>
</dbReference>
<dbReference type="InterPro" id="IPR010982">
    <property type="entry name" value="Lambda_DNA-bd_dom_sf"/>
</dbReference>
<accession>A0A645GJ55</accession>
<keyword evidence="1" id="KW-0238">DNA-binding</keyword>
<reference evidence="3" key="1">
    <citation type="submission" date="2019-08" db="EMBL/GenBank/DDBJ databases">
        <authorList>
            <person name="Kucharzyk K."/>
            <person name="Murdoch R.W."/>
            <person name="Higgins S."/>
            <person name="Loffler F."/>
        </authorList>
    </citation>
    <scope>NUCLEOTIDE SEQUENCE</scope>
</reference>
<dbReference type="Pfam" id="PF01381">
    <property type="entry name" value="HTH_3"/>
    <property type="match status" value="1"/>
</dbReference>
<dbReference type="SMART" id="SM00530">
    <property type="entry name" value="HTH_XRE"/>
    <property type="match status" value="1"/>
</dbReference>
<dbReference type="GO" id="GO:0003677">
    <property type="term" value="F:DNA binding"/>
    <property type="evidence" value="ECO:0007669"/>
    <property type="project" value="UniProtKB-KW"/>
</dbReference>
<dbReference type="PANTHER" id="PTHR46797:SF1">
    <property type="entry name" value="METHYLPHOSPHONATE SYNTHASE"/>
    <property type="match status" value="1"/>
</dbReference>
<feature type="domain" description="HTH cro/C1-type" evidence="2">
    <location>
        <begin position="7"/>
        <end position="61"/>
    </location>
</feature>
<dbReference type="GO" id="GO:0003700">
    <property type="term" value="F:DNA-binding transcription factor activity"/>
    <property type="evidence" value="ECO:0007669"/>
    <property type="project" value="TreeGrafter"/>
</dbReference>
<dbReference type="CDD" id="cd00093">
    <property type="entry name" value="HTH_XRE"/>
    <property type="match status" value="1"/>
</dbReference>
<dbReference type="GO" id="GO:0005829">
    <property type="term" value="C:cytosol"/>
    <property type="evidence" value="ECO:0007669"/>
    <property type="project" value="TreeGrafter"/>
</dbReference>
<dbReference type="InterPro" id="IPR001387">
    <property type="entry name" value="Cro/C1-type_HTH"/>
</dbReference>
<dbReference type="PANTHER" id="PTHR46797">
    <property type="entry name" value="HTH-TYPE TRANSCRIPTIONAL REGULATOR"/>
    <property type="match status" value="1"/>
</dbReference>
<proteinExistence type="predicted"/>
<dbReference type="EMBL" id="VSSQ01072346">
    <property type="protein sequence ID" value="MPN23753.1"/>
    <property type="molecule type" value="Genomic_DNA"/>
</dbReference>
<protein>
    <recommendedName>
        <fullName evidence="2">HTH cro/C1-type domain-containing protein</fullName>
    </recommendedName>
</protein>
<sequence length="141" mass="16082">MSIGKRIKNLRKLNKLTQVELAKKANISRSYLADIENDRYNASVDTLKAIANNLNVNLSDILEESNNLSEPDLNEKDKKSITNDLKVLMEEFKAGTDGTAYYNGQELGEEDLELIESAMKIALEQIKIRNKEKYTPNKYKK</sequence>
<dbReference type="SUPFAM" id="SSF47413">
    <property type="entry name" value="lambda repressor-like DNA-binding domains"/>
    <property type="match status" value="1"/>
</dbReference>
<name>A0A645GJ55_9ZZZZ</name>
<evidence type="ECO:0000256" key="1">
    <source>
        <dbReference type="ARBA" id="ARBA00023125"/>
    </source>
</evidence>
<dbReference type="InterPro" id="IPR050807">
    <property type="entry name" value="TransReg_Diox_bact_type"/>
</dbReference>
<evidence type="ECO:0000259" key="2">
    <source>
        <dbReference type="PROSITE" id="PS50943"/>
    </source>
</evidence>
<dbReference type="AlphaFoldDB" id="A0A645GJ55"/>
<evidence type="ECO:0000313" key="3">
    <source>
        <dbReference type="EMBL" id="MPN23753.1"/>
    </source>
</evidence>